<dbReference type="InterPro" id="IPR052426">
    <property type="entry name" value="Plant_dev_regulator"/>
</dbReference>
<keyword evidence="5" id="KW-0805">Transcription regulation</keyword>
<organism evidence="11">
    <name type="scientific">Nicotiana tabacum</name>
    <name type="common">Common tobacco</name>
    <dbReference type="NCBI Taxonomy" id="4097"/>
    <lineage>
        <taxon>Eukaryota</taxon>
        <taxon>Viridiplantae</taxon>
        <taxon>Streptophyta</taxon>
        <taxon>Embryophyta</taxon>
        <taxon>Tracheophyta</taxon>
        <taxon>Spermatophyta</taxon>
        <taxon>Magnoliopsida</taxon>
        <taxon>eudicotyledons</taxon>
        <taxon>Gunneridae</taxon>
        <taxon>Pentapetalae</taxon>
        <taxon>asterids</taxon>
        <taxon>lamiids</taxon>
        <taxon>Solanales</taxon>
        <taxon>Solanaceae</taxon>
        <taxon>Nicotianoideae</taxon>
        <taxon>Nicotianeae</taxon>
        <taxon>Nicotiana</taxon>
    </lineage>
</organism>
<dbReference type="GO" id="GO:0005634">
    <property type="term" value="C:nucleus"/>
    <property type="evidence" value="ECO:0007669"/>
    <property type="project" value="UniProtKB-SubCell"/>
</dbReference>
<evidence type="ECO:0000256" key="5">
    <source>
        <dbReference type="ARBA" id="ARBA00023015"/>
    </source>
</evidence>
<feature type="compositionally biased region" description="Polar residues" evidence="9">
    <location>
        <begin position="61"/>
        <end position="76"/>
    </location>
</feature>
<dbReference type="PaxDb" id="4097-A0A1S3ZPJ6"/>
<dbReference type="OrthoDB" id="1225432at2759"/>
<evidence type="ECO:0000256" key="9">
    <source>
        <dbReference type="SAM" id="MobiDB-lite"/>
    </source>
</evidence>
<evidence type="ECO:0000256" key="3">
    <source>
        <dbReference type="ARBA" id="ARBA00022771"/>
    </source>
</evidence>
<gene>
    <name evidence="11" type="primary">LOC107788989</name>
</gene>
<keyword evidence="4" id="KW-0862">Zinc</keyword>
<evidence type="ECO:0000256" key="2">
    <source>
        <dbReference type="ARBA" id="ARBA00022723"/>
    </source>
</evidence>
<evidence type="ECO:0000313" key="11">
    <source>
        <dbReference type="RefSeq" id="XP_016466229.1"/>
    </source>
</evidence>
<comment type="subcellular location">
    <subcellularLocation>
        <location evidence="1">Nucleus</location>
    </subcellularLocation>
</comment>
<evidence type="ECO:0000256" key="1">
    <source>
        <dbReference type="ARBA" id="ARBA00004123"/>
    </source>
</evidence>
<evidence type="ECO:0000256" key="4">
    <source>
        <dbReference type="ARBA" id="ARBA00022833"/>
    </source>
</evidence>
<keyword evidence="6" id="KW-0804">Transcription</keyword>
<dbReference type="InterPro" id="IPR013087">
    <property type="entry name" value="Znf_C2H2_type"/>
</dbReference>
<dbReference type="SUPFAM" id="SSF57667">
    <property type="entry name" value="beta-beta-alpha zinc fingers"/>
    <property type="match status" value="1"/>
</dbReference>
<sequence>MDEYSSQYSMWMKSKTIHVGAGLIWPPRCYSCSFCKREFRSAQALGGHMNVHRRDRARLKQSLSPQNEALSQSHSKSLSKRHKQSPARNSKSASLTLSSAVISKFSHLAFSPEIKELAAGQKIMSSSQPDWLNSKAAVRVLSSTKQDFNRYGDKKLKGAGKKFILLDDDANSSSVGVSASKRQKSCMVSSLPMLHKPCSSHEKYSFTTSDYKVGNRTSSMEDIDLELRLAIGDPPAKQLVTLVAAEGNSEGIEGNTSEFGGCNNRRISTWRWGDRKYGIASAERQAQKRRGEELPGVACAKEVSYLRCPQKLSTTRKSGRRPQKRTWVRKCAHANPVTDDAAPGADVARGRGRGQRGALAAARASTRAAVEEPPVAPETLAQFLSMFSILAEAGLIPIAPATSQTRRGTKTPAAHTPEQRVHVGQVSCVMVTQPVIPAQPVVRTAVFEEE</sequence>
<dbReference type="PROSITE" id="PS00028">
    <property type="entry name" value="ZINC_FINGER_C2H2_1"/>
    <property type="match status" value="1"/>
</dbReference>
<dbReference type="STRING" id="4097.A0A1S3ZPJ6"/>
<dbReference type="KEGG" id="nta:107788989"/>
<evidence type="ECO:0000256" key="8">
    <source>
        <dbReference type="PROSITE-ProRule" id="PRU00042"/>
    </source>
</evidence>
<feature type="region of interest" description="Disordered" evidence="9">
    <location>
        <begin position="61"/>
        <end position="92"/>
    </location>
</feature>
<reference evidence="11" key="1">
    <citation type="submission" date="2025-08" db="UniProtKB">
        <authorList>
            <consortium name="RefSeq"/>
        </authorList>
    </citation>
    <scope>IDENTIFICATION</scope>
</reference>
<dbReference type="RefSeq" id="XP_016466229.1">
    <property type="nucleotide sequence ID" value="XM_016610743.1"/>
</dbReference>
<dbReference type="InterPro" id="IPR036236">
    <property type="entry name" value="Znf_C2H2_sf"/>
</dbReference>
<accession>A0A1S3ZPJ6</accession>
<dbReference type="AlphaFoldDB" id="A0A1S3ZPJ6"/>
<dbReference type="PANTHER" id="PTHR45801:SF108">
    <property type="entry name" value="VEGETATIVE CELL WALL PROTEIN GP1-LIKE"/>
    <property type="match status" value="1"/>
</dbReference>
<protein>
    <recommendedName>
        <fullName evidence="10">C2H2-type domain-containing protein</fullName>
    </recommendedName>
</protein>
<dbReference type="PANTHER" id="PTHR45801">
    <property type="entry name" value="OS07G0101800 PROTEIN"/>
    <property type="match status" value="1"/>
</dbReference>
<proteinExistence type="predicted"/>
<evidence type="ECO:0000256" key="7">
    <source>
        <dbReference type="ARBA" id="ARBA00023242"/>
    </source>
</evidence>
<dbReference type="Gene3D" id="3.30.160.60">
    <property type="entry name" value="Classic Zinc Finger"/>
    <property type="match status" value="1"/>
</dbReference>
<evidence type="ECO:0000259" key="10">
    <source>
        <dbReference type="PROSITE" id="PS50157"/>
    </source>
</evidence>
<feature type="domain" description="C2H2-type" evidence="10">
    <location>
        <begin position="30"/>
        <end position="57"/>
    </location>
</feature>
<keyword evidence="2" id="KW-0479">Metal-binding</keyword>
<name>A0A1S3ZPJ6_TOBAC</name>
<keyword evidence="7" id="KW-0539">Nucleus</keyword>
<dbReference type="SMART" id="SM00355">
    <property type="entry name" value="ZnF_C2H2"/>
    <property type="match status" value="1"/>
</dbReference>
<dbReference type="Pfam" id="PF13912">
    <property type="entry name" value="zf-C2H2_6"/>
    <property type="match status" value="1"/>
</dbReference>
<dbReference type="GO" id="GO:0008270">
    <property type="term" value="F:zinc ion binding"/>
    <property type="evidence" value="ECO:0007669"/>
    <property type="project" value="UniProtKB-KW"/>
</dbReference>
<evidence type="ECO:0000256" key="6">
    <source>
        <dbReference type="ARBA" id="ARBA00023163"/>
    </source>
</evidence>
<keyword evidence="3 8" id="KW-0863">Zinc-finger</keyword>
<dbReference type="PROSITE" id="PS50157">
    <property type="entry name" value="ZINC_FINGER_C2H2_2"/>
    <property type="match status" value="1"/>
</dbReference>